<dbReference type="Gene3D" id="1.20.1280.50">
    <property type="match status" value="1"/>
</dbReference>
<feature type="signal peptide" evidence="2">
    <location>
        <begin position="1"/>
        <end position="15"/>
    </location>
</feature>
<protein>
    <submittedName>
        <fullName evidence="4">BY PROTMAP: gi|342319461|gb|EGU11409.1| putative alpha-agglutinin [Rhodotorula glutinis ATCC 204091]</fullName>
    </submittedName>
</protein>
<sequence length="303" mass="34260">MWVIELLCWLVATLTIRPQPAALPDELWIQVFLQLDSFTLRKIQRVCRKFRLIIVGKDFDNILCRALSRAPLHTGQRLRVNEILRCIHLVSKKDVESDLRYMGCLSTPPASPPNFGYAFSPTSKTIVFSHPREISHVFTADEESFAFAPPPGLSAHQVLLRLAHYIRLGDAQGRSTKLSPEDRYYLFPGPRIAICTNEGAMRGIWRLEGEGEVTVSETGEVWCSTSSTSVAPAEETAWVEQRYLLAEIDLSLRSVYKPKQLDRAQAAAARSGTRVESGKSHPGRLRERTRSSRRVRHSHLREG</sequence>
<evidence type="ECO:0000256" key="1">
    <source>
        <dbReference type="SAM" id="MobiDB-lite"/>
    </source>
</evidence>
<dbReference type="PROSITE" id="PS50181">
    <property type="entry name" value="FBOX"/>
    <property type="match status" value="1"/>
</dbReference>
<keyword evidence="5" id="KW-1185">Reference proteome</keyword>
<reference evidence="4 5" key="1">
    <citation type="submission" date="2015-07" db="EMBL/GenBank/DDBJ databases">
        <authorList>
            <person name="Cajimat M.N.B."/>
            <person name="Milazzo M.L."/>
            <person name="Fulhorst C.F."/>
        </authorList>
    </citation>
    <scope>NUCLEOTIDE SEQUENCE [LARGE SCALE GENOMIC DNA]</scope>
    <source>
        <strain evidence="4">Single colony</strain>
    </source>
</reference>
<evidence type="ECO:0000256" key="2">
    <source>
        <dbReference type="SAM" id="SignalP"/>
    </source>
</evidence>
<evidence type="ECO:0000313" key="4">
    <source>
        <dbReference type="EMBL" id="CTR10370.1"/>
    </source>
</evidence>
<evidence type="ECO:0000313" key="5">
    <source>
        <dbReference type="Proteomes" id="UP000199069"/>
    </source>
</evidence>
<dbReference type="InterPro" id="IPR036047">
    <property type="entry name" value="F-box-like_dom_sf"/>
</dbReference>
<dbReference type="CDD" id="cd09917">
    <property type="entry name" value="F-box_SF"/>
    <property type="match status" value="1"/>
</dbReference>
<gene>
    <name evidence="4" type="primary">FGENESH: predicted gene_13.61</name>
    <name evidence="4" type="ORF">BN2166_0062310</name>
</gene>
<feature type="domain" description="F-box" evidence="3">
    <location>
        <begin position="17"/>
        <end position="62"/>
    </location>
</feature>
<dbReference type="SMART" id="SM00256">
    <property type="entry name" value="FBOX"/>
    <property type="match status" value="1"/>
</dbReference>
<dbReference type="SUPFAM" id="SSF81383">
    <property type="entry name" value="F-box domain"/>
    <property type="match status" value="1"/>
</dbReference>
<evidence type="ECO:0000259" key="3">
    <source>
        <dbReference type="PROSITE" id="PS50181"/>
    </source>
</evidence>
<feature type="region of interest" description="Disordered" evidence="1">
    <location>
        <begin position="265"/>
        <end position="303"/>
    </location>
</feature>
<organism evidence="4 5">
    <name type="scientific">Rhodotorula toruloides</name>
    <name type="common">Yeast</name>
    <name type="synonym">Rhodosporidium toruloides</name>
    <dbReference type="NCBI Taxonomy" id="5286"/>
    <lineage>
        <taxon>Eukaryota</taxon>
        <taxon>Fungi</taxon>
        <taxon>Dikarya</taxon>
        <taxon>Basidiomycota</taxon>
        <taxon>Pucciniomycotina</taxon>
        <taxon>Microbotryomycetes</taxon>
        <taxon>Sporidiobolales</taxon>
        <taxon>Sporidiobolaceae</taxon>
        <taxon>Rhodotorula</taxon>
    </lineage>
</organism>
<dbReference type="EMBL" id="CWKI01000013">
    <property type="protein sequence ID" value="CTR10370.1"/>
    <property type="molecule type" value="Genomic_DNA"/>
</dbReference>
<keyword evidence="2" id="KW-0732">Signal</keyword>
<feature type="compositionally biased region" description="Basic residues" evidence="1">
    <location>
        <begin position="291"/>
        <end position="303"/>
    </location>
</feature>
<name>A0A0K3CPJ5_RHOTO</name>
<dbReference type="AlphaFoldDB" id="A0A0K3CPJ5"/>
<proteinExistence type="predicted"/>
<dbReference type="Pfam" id="PF12937">
    <property type="entry name" value="F-box-like"/>
    <property type="match status" value="1"/>
</dbReference>
<dbReference type="Proteomes" id="UP000199069">
    <property type="component" value="Unassembled WGS sequence"/>
</dbReference>
<accession>A0A0K3CPJ5</accession>
<feature type="chain" id="PRO_5012090920" evidence="2">
    <location>
        <begin position="16"/>
        <end position="303"/>
    </location>
</feature>
<feature type="compositionally biased region" description="Basic and acidic residues" evidence="1">
    <location>
        <begin position="276"/>
        <end position="290"/>
    </location>
</feature>
<dbReference type="InterPro" id="IPR001810">
    <property type="entry name" value="F-box_dom"/>
</dbReference>